<comment type="caution">
    <text evidence="1">The sequence shown here is derived from an EMBL/GenBank/DDBJ whole genome shotgun (WGS) entry which is preliminary data.</text>
</comment>
<name>A0A9P4IVG7_9PEZI</name>
<dbReference type="PANTHER" id="PTHR38696">
    <property type="entry name" value="MEDIATOR OF RNA POLYMERASE II TRANSCRIPTION SUBUNIT 13"/>
    <property type="match status" value="1"/>
</dbReference>
<evidence type="ECO:0000313" key="1">
    <source>
        <dbReference type="EMBL" id="KAF2150698.1"/>
    </source>
</evidence>
<evidence type="ECO:0000313" key="2">
    <source>
        <dbReference type="Proteomes" id="UP000799439"/>
    </source>
</evidence>
<protein>
    <submittedName>
        <fullName evidence="1">Uncharacterized protein</fullName>
    </submittedName>
</protein>
<dbReference type="OrthoDB" id="58379at2759"/>
<dbReference type="EMBL" id="ML996089">
    <property type="protein sequence ID" value="KAF2150698.1"/>
    <property type="molecule type" value="Genomic_DNA"/>
</dbReference>
<sequence>MNEKTRLGGSPPAYTQGFRTTFASLSLHEGDKIRMLGFPKQICETVKQVIANTWSGGVQRVQDYYGSYEIKMVGYPWNATHSDAVTSRQLMSRILAALFAAGWVLNLSTDVTKLTSDLDTLLFRHQDPAPVPCEWLAISFSNGDQIRFLWDHRKYAKDPVVAAYISAIGKAVQSHQPHKLPGCYEVKMNGYPWRARHGESIHARGLLLSLLSTLEQYGWTVYASVDQKKQRQSENSTSGDTDTWHCCRRVGWEPGMPVFHN</sequence>
<proteinExistence type="predicted"/>
<keyword evidence="2" id="KW-1185">Reference proteome</keyword>
<dbReference type="Proteomes" id="UP000799439">
    <property type="component" value="Unassembled WGS sequence"/>
</dbReference>
<reference evidence="1" key="1">
    <citation type="journal article" date="2020" name="Stud. Mycol.">
        <title>101 Dothideomycetes genomes: a test case for predicting lifestyles and emergence of pathogens.</title>
        <authorList>
            <person name="Haridas S."/>
            <person name="Albert R."/>
            <person name="Binder M."/>
            <person name="Bloem J."/>
            <person name="Labutti K."/>
            <person name="Salamov A."/>
            <person name="Andreopoulos B."/>
            <person name="Baker S."/>
            <person name="Barry K."/>
            <person name="Bills G."/>
            <person name="Bluhm B."/>
            <person name="Cannon C."/>
            <person name="Castanera R."/>
            <person name="Culley D."/>
            <person name="Daum C."/>
            <person name="Ezra D."/>
            <person name="Gonzalez J."/>
            <person name="Henrissat B."/>
            <person name="Kuo A."/>
            <person name="Liang C."/>
            <person name="Lipzen A."/>
            <person name="Lutzoni F."/>
            <person name="Magnuson J."/>
            <person name="Mondo S."/>
            <person name="Nolan M."/>
            <person name="Ohm R."/>
            <person name="Pangilinan J."/>
            <person name="Park H.-J."/>
            <person name="Ramirez L."/>
            <person name="Alfaro M."/>
            <person name="Sun H."/>
            <person name="Tritt A."/>
            <person name="Yoshinaga Y."/>
            <person name="Zwiers L.-H."/>
            <person name="Turgeon B."/>
            <person name="Goodwin S."/>
            <person name="Spatafora J."/>
            <person name="Crous P."/>
            <person name="Grigoriev I."/>
        </authorList>
    </citation>
    <scope>NUCLEOTIDE SEQUENCE</scope>
    <source>
        <strain evidence="1">CBS 260.36</strain>
    </source>
</reference>
<gene>
    <name evidence="1" type="ORF">K461DRAFT_280709</name>
</gene>
<organism evidence="1 2">
    <name type="scientific">Myriangium duriaei CBS 260.36</name>
    <dbReference type="NCBI Taxonomy" id="1168546"/>
    <lineage>
        <taxon>Eukaryota</taxon>
        <taxon>Fungi</taxon>
        <taxon>Dikarya</taxon>
        <taxon>Ascomycota</taxon>
        <taxon>Pezizomycotina</taxon>
        <taxon>Dothideomycetes</taxon>
        <taxon>Dothideomycetidae</taxon>
        <taxon>Myriangiales</taxon>
        <taxon>Myriangiaceae</taxon>
        <taxon>Myriangium</taxon>
    </lineage>
</organism>
<dbReference type="PANTHER" id="PTHR38696:SF1">
    <property type="entry name" value="MEDIATOR OF RNA POLYMERASE II TRANSCRIPTION SUBUNIT 13"/>
    <property type="match status" value="1"/>
</dbReference>
<accession>A0A9P4IVG7</accession>
<dbReference type="AlphaFoldDB" id="A0A9P4IVG7"/>